<dbReference type="InterPro" id="IPR027417">
    <property type="entry name" value="P-loop_NTPase"/>
</dbReference>
<gene>
    <name evidence="6" type="ORF">A3770_12p66700</name>
</gene>
<dbReference type="InterPro" id="IPR051995">
    <property type="entry name" value="Ciliary_GTPase"/>
</dbReference>
<dbReference type="Proteomes" id="UP000316726">
    <property type="component" value="Chromosome 12"/>
</dbReference>
<keyword evidence="2 3" id="KW-0342">GTP-binding</keyword>
<proteinExistence type="predicted"/>
<feature type="binding site" evidence="3">
    <location>
        <begin position="129"/>
        <end position="132"/>
    </location>
    <ligand>
        <name>GTP</name>
        <dbReference type="ChEBI" id="CHEBI:37565"/>
    </ligand>
</feature>
<keyword evidence="7" id="KW-1185">Reference proteome</keyword>
<dbReference type="InterPro" id="IPR005225">
    <property type="entry name" value="Small_GTP-bd"/>
</dbReference>
<evidence type="ECO:0000313" key="7">
    <source>
        <dbReference type="Proteomes" id="UP000316726"/>
    </source>
</evidence>
<keyword evidence="4" id="KW-0479">Metal-binding</keyword>
<feature type="binding site" evidence="3">
    <location>
        <position position="73"/>
    </location>
    <ligand>
        <name>GTP</name>
        <dbReference type="ChEBI" id="CHEBI:37565"/>
    </ligand>
</feature>
<evidence type="ECO:0000256" key="1">
    <source>
        <dbReference type="ARBA" id="ARBA00022741"/>
    </source>
</evidence>
<dbReference type="SMART" id="SM00177">
    <property type="entry name" value="ARF"/>
    <property type="match status" value="1"/>
</dbReference>
<dbReference type="OrthoDB" id="14717at2759"/>
<keyword evidence="1 3" id="KW-0547">Nucleotide-binding</keyword>
<dbReference type="Pfam" id="PF00025">
    <property type="entry name" value="Arf"/>
    <property type="match status" value="1"/>
</dbReference>
<dbReference type="InterPro" id="IPR006689">
    <property type="entry name" value="Small_GTPase_ARF/SAR"/>
</dbReference>
<dbReference type="PANTHER" id="PTHR46090:SF2">
    <property type="entry name" value="ADP-RIBOSYLATION FACTOR-LIKE PROTEIN 13B"/>
    <property type="match status" value="1"/>
</dbReference>
<feature type="compositionally biased region" description="Basic and acidic residues" evidence="5">
    <location>
        <begin position="205"/>
        <end position="253"/>
    </location>
</feature>
<reference evidence="6 7" key="1">
    <citation type="submission" date="2018-07" db="EMBL/GenBank/DDBJ databases">
        <title>The complete nuclear genome of the prasinophyte Chloropicon primus (CCMP1205).</title>
        <authorList>
            <person name="Pombert J.-F."/>
            <person name="Otis C."/>
            <person name="Turmel M."/>
            <person name="Lemieux C."/>
        </authorList>
    </citation>
    <scope>NUCLEOTIDE SEQUENCE [LARGE SCALE GENOMIC DNA]</scope>
    <source>
        <strain evidence="6 7">CCMP1205</strain>
    </source>
</reference>
<feature type="binding site" evidence="4">
    <location>
        <position position="34"/>
    </location>
    <ligand>
        <name>Mg(2+)</name>
        <dbReference type="ChEBI" id="CHEBI:18420"/>
    </ligand>
</feature>
<feature type="binding site" evidence="4">
    <location>
        <position position="51"/>
    </location>
    <ligand>
        <name>Mg(2+)</name>
        <dbReference type="ChEBI" id="CHEBI:18420"/>
    </ligand>
</feature>
<evidence type="ECO:0000256" key="2">
    <source>
        <dbReference type="ARBA" id="ARBA00023134"/>
    </source>
</evidence>
<protein>
    <submittedName>
        <fullName evidence="6">ADP-ribosylation factor-like protein</fullName>
    </submittedName>
</protein>
<dbReference type="PRINTS" id="PR00328">
    <property type="entry name" value="SAR1GTPBP"/>
</dbReference>
<dbReference type="CDD" id="cd00878">
    <property type="entry name" value="Arf_Arl"/>
    <property type="match status" value="1"/>
</dbReference>
<dbReference type="AlphaFoldDB" id="A0A5B8MX45"/>
<dbReference type="NCBIfam" id="TIGR00231">
    <property type="entry name" value="small_GTP"/>
    <property type="match status" value="1"/>
</dbReference>
<dbReference type="GO" id="GO:0046872">
    <property type="term" value="F:metal ion binding"/>
    <property type="evidence" value="ECO:0007669"/>
    <property type="project" value="UniProtKB-KW"/>
</dbReference>
<evidence type="ECO:0000256" key="4">
    <source>
        <dbReference type="PIRSR" id="PIRSR606689-2"/>
    </source>
</evidence>
<feature type="compositionally biased region" description="Low complexity" evidence="5">
    <location>
        <begin position="258"/>
        <end position="267"/>
    </location>
</feature>
<dbReference type="GO" id="GO:0005525">
    <property type="term" value="F:GTP binding"/>
    <property type="evidence" value="ECO:0007669"/>
    <property type="project" value="UniProtKB-KW"/>
</dbReference>
<evidence type="ECO:0000313" key="6">
    <source>
        <dbReference type="EMBL" id="QDZ24152.1"/>
    </source>
</evidence>
<dbReference type="GO" id="GO:0003924">
    <property type="term" value="F:GTPase activity"/>
    <property type="evidence" value="ECO:0007669"/>
    <property type="project" value="InterPro"/>
</dbReference>
<name>A0A5B8MX45_9CHLO</name>
<dbReference type="EMBL" id="CP031045">
    <property type="protein sequence ID" value="QDZ24152.1"/>
    <property type="molecule type" value="Genomic_DNA"/>
</dbReference>
<dbReference type="SMART" id="SM00178">
    <property type="entry name" value="SAR"/>
    <property type="match status" value="1"/>
</dbReference>
<feature type="binding site" evidence="3">
    <location>
        <begin position="27"/>
        <end position="34"/>
    </location>
    <ligand>
        <name>GTP</name>
        <dbReference type="ChEBI" id="CHEBI:37565"/>
    </ligand>
</feature>
<dbReference type="SUPFAM" id="SSF52540">
    <property type="entry name" value="P-loop containing nucleoside triphosphate hydrolases"/>
    <property type="match status" value="1"/>
</dbReference>
<dbReference type="STRING" id="1764295.A0A5B8MX45"/>
<evidence type="ECO:0000256" key="5">
    <source>
        <dbReference type="SAM" id="MobiDB-lite"/>
    </source>
</evidence>
<dbReference type="PANTHER" id="PTHR46090">
    <property type="entry name" value="ADP-RIBOSYLATION FACTOR-LIKE PROTEIN 13B"/>
    <property type="match status" value="1"/>
</dbReference>
<dbReference type="Gene3D" id="3.40.50.300">
    <property type="entry name" value="P-loop containing nucleotide triphosphate hydrolases"/>
    <property type="match status" value="1"/>
</dbReference>
<accession>A0A5B8MX45</accession>
<sequence length="308" mass="34481">MFGLMRNLYQHFKKKGAPRSFTLVFLGLDKAGKTTCMAALKGEPTEDASQTWGFNSEKVELSNVSVEVYDLGGGSSIRRIWENYYAEVHGIIFVVDASDEARLSEAKTAFQEATSHAYARGKPLLVCANKQDLTNTMTANDLTDYLELDALKCNHLCVECSAKGKEGSTPSESFMEGVRWLVHTANVQYTSLEERIKTDVRIEKEKQEKKMAERRERVEKMKALRQEESKRAEEEAKHQEQAEGEKRVEKDDMQMQQSPSSLKSSSPIPKPGSPEAVYAVKDVESPEEPEGSPDLHQEEAQLPGVIGD</sequence>
<organism evidence="6 7">
    <name type="scientific">Chloropicon primus</name>
    <dbReference type="NCBI Taxonomy" id="1764295"/>
    <lineage>
        <taxon>Eukaryota</taxon>
        <taxon>Viridiplantae</taxon>
        <taxon>Chlorophyta</taxon>
        <taxon>Chloropicophyceae</taxon>
        <taxon>Chloropicales</taxon>
        <taxon>Chloropicaceae</taxon>
        <taxon>Chloropicon</taxon>
    </lineage>
</organism>
<feature type="region of interest" description="Disordered" evidence="5">
    <location>
        <begin position="205"/>
        <end position="308"/>
    </location>
</feature>
<keyword evidence="4" id="KW-0460">Magnesium</keyword>
<evidence type="ECO:0000256" key="3">
    <source>
        <dbReference type="PIRSR" id="PIRSR606689-1"/>
    </source>
</evidence>
<dbReference type="PROSITE" id="PS51417">
    <property type="entry name" value="ARF"/>
    <property type="match status" value="1"/>
</dbReference>